<gene>
    <name evidence="1" type="ORF">GCM10009765_03560</name>
</gene>
<dbReference type="EMBL" id="BAAANY010000001">
    <property type="protein sequence ID" value="GAA1657328.1"/>
    <property type="molecule type" value="Genomic_DNA"/>
</dbReference>
<name>A0ABN2FRC1_9ACTN</name>
<comment type="caution">
    <text evidence="1">The sequence shown here is derived from an EMBL/GenBank/DDBJ whole genome shotgun (WGS) entry which is preliminary data.</text>
</comment>
<evidence type="ECO:0000313" key="1">
    <source>
        <dbReference type="EMBL" id="GAA1657328.1"/>
    </source>
</evidence>
<evidence type="ECO:0000313" key="2">
    <source>
        <dbReference type="Proteomes" id="UP001500618"/>
    </source>
</evidence>
<sequence length="40" mass="4582">MEARNLEAVPPGIEWADAEIRGIRYLKAQGKRLGCDERRI</sequence>
<keyword evidence="2" id="KW-1185">Reference proteome</keyword>
<dbReference type="RefSeq" id="WP_279582165.1">
    <property type="nucleotide sequence ID" value="NZ_BAAANY010000001.1"/>
</dbReference>
<reference evidence="1 2" key="1">
    <citation type="journal article" date="2019" name="Int. J. Syst. Evol. Microbiol.">
        <title>The Global Catalogue of Microorganisms (GCM) 10K type strain sequencing project: providing services to taxonomists for standard genome sequencing and annotation.</title>
        <authorList>
            <consortium name="The Broad Institute Genomics Platform"/>
            <consortium name="The Broad Institute Genome Sequencing Center for Infectious Disease"/>
            <person name="Wu L."/>
            <person name="Ma J."/>
        </authorList>
    </citation>
    <scope>NUCLEOTIDE SEQUENCE [LARGE SCALE GENOMIC DNA]</scope>
    <source>
        <strain evidence="1 2">JCM 14718</strain>
    </source>
</reference>
<proteinExistence type="predicted"/>
<protein>
    <submittedName>
        <fullName evidence="1">Uncharacterized protein</fullName>
    </submittedName>
</protein>
<organism evidence="1 2">
    <name type="scientific">Fodinicola feengrottensis</name>
    <dbReference type="NCBI Taxonomy" id="435914"/>
    <lineage>
        <taxon>Bacteria</taxon>
        <taxon>Bacillati</taxon>
        <taxon>Actinomycetota</taxon>
        <taxon>Actinomycetes</taxon>
        <taxon>Mycobacteriales</taxon>
        <taxon>Fodinicola</taxon>
    </lineage>
</organism>
<accession>A0ABN2FRC1</accession>
<dbReference type="Proteomes" id="UP001500618">
    <property type="component" value="Unassembled WGS sequence"/>
</dbReference>